<dbReference type="NCBIfam" id="TIGR01643">
    <property type="entry name" value="YD_repeat_2x"/>
    <property type="match status" value="3"/>
</dbReference>
<gene>
    <name evidence="1" type="ORF">B1B_17678</name>
</gene>
<dbReference type="EMBL" id="AUZY01011821">
    <property type="protein sequence ID" value="EQD32996.1"/>
    <property type="molecule type" value="Genomic_DNA"/>
</dbReference>
<dbReference type="Gene3D" id="2.180.10.10">
    <property type="entry name" value="RHS repeat-associated core"/>
    <property type="match status" value="1"/>
</dbReference>
<organism evidence="1">
    <name type="scientific">mine drainage metagenome</name>
    <dbReference type="NCBI Taxonomy" id="410659"/>
    <lineage>
        <taxon>unclassified sequences</taxon>
        <taxon>metagenomes</taxon>
        <taxon>ecological metagenomes</taxon>
    </lineage>
</organism>
<sequence>TTIYTYNAAGELTSTTTPPTYASPSGITTSYTYDPDGNITSVTTPAGTTTYVYNADGERTSVTNGAGTSQAATTSYSYDSLGNVSQTTNPQGDITTYGYQNPAYPSLQTSVTDPLDRTTSYTYNSNGEMANKATPISQQSFFYNPAGQLVQSSTMSSSTSVPKIPTELLVGDMGGSQVTPVNLQSSSPTPGPPIQVGQDPVDIIVSSDGRTAYVANNGQGGGSTVSIVNTQTNQVTGTIDIGTSTAPGGLALALSPNGENLYVGDTHNATVSVVSTTTDTVVATI</sequence>
<dbReference type="AlphaFoldDB" id="T0YCK5"/>
<dbReference type="SUPFAM" id="SSF50969">
    <property type="entry name" value="YVTN repeat-like/Quinoprotein amine dehydrogenase"/>
    <property type="match status" value="1"/>
</dbReference>
<dbReference type="InterPro" id="IPR015943">
    <property type="entry name" value="WD40/YVTN_repeat-like_dom_sf"/>
</dbReference>
<reference evidence="1" key="2">
    <citation type="journal article" date="2014" name="ISME J.">
        <title>Microbial stratification in low pH oxic and suboxic macroscopic growths along an acid mine drainage.</title>
        <authorList>
            <person name="Mendez-Garcia C."/>
            <person name="Mesa V."/>
            <person name="Sprenger R.R."/>
            <person name="Richter M."/>
            <person name="Diez M.S."/>
            <person name="Solano J."/>
            <person name="Bargiela R."/>
            <person name="Golyshina O.V."/>
            <person name="Manteca A."/>
            <person name="Ramos J.L."/>
            <person name="Gallego J.R."/>
            <person name="Llorente I."/>
            <person name="Martins Dos Santos V.A."/>
            <person name="Jensen O.N."/>
            <person name="Pelaez A.I."/>
            <person name="Sanchez J."/>
            <person name="Ferrer M."/>
        </authorList>
    </citation>
    <scope>NUCLEOTIDE SEQUENCE</scope>
</reference>
<dbReference type="PANTHER" id="PTHR47197:SF3">
    <property type="entry name" value="DIHYDRO-HEME D1 DEHYDROGENASE"/>
    <property type="match status" value="1"/>
</dbReference>
<reference evidence="1" key="1">
    <citation type="submission" date="2013-08" db="EMBL/GenBank/DDBJ databases">
        <authorList>
            <person name="Mendez C."/>
            <person name="Richter M."/>
            <person name="Ferrer M."/>
            <person name="Sanchez J."/>
        </authorList>
    </citation>
    <scope>NUCLEOTIDE SEQUENCE</scope>
</reference>
<dbReference type="InterPro" id="IPR051200">
    <property type="entry name" value="Host-pathogen_enzymatic-act"/>
</dbReference>
<dbReference type="PANTHER" id="PTHR47197">
    <property type="entry name" value="PROTEIN NIRF"/>
    <property type="match status" value="1"/>
</dbReference>
<dbReference type="InterPro" id="IPR031325">
    <property type="entry name" value="RHS_repeat"/>
</dbReference>
<dbReference type="InterPro" id="IPR006530">
    <property type="entry name" value="YD"/>
</dbReference>
<feature type="non-terminal residue" evidence="1">
    <location>
        <position position="285"/>
    </location>
</feature>
<dbReference type="InterPro" id="IPR011044">
    <property type="entry name" value="Quino_amine_DH_bsu"/>
</dbReference>
<dbReference type="Gene3D" id="2.130.10.10">
    <property type="entry name" value="YVTN repeat-like/Quinoprotein amine dehydrogenase"/>
    <property type="match status" value="1"/>
</dbReference>
<proteinExistence type="predicted"/>
<name>T0YCK5_9ZZZZ</name>
<protein>
    <submittedName>
        <fullName evidence="1">Uncharacterized protein</fullName>
    </submittedName>
</protein>
<feature type="non-terminal residue" evidence="1">
    <location>
        <position position="1"/>
    </location>
</feature>
<dbReference type="Pfam" id="PF05593">
    <property type="entry name" value="RHS_repeat"/>
    <property type="match status" value="1"/>
</dbReference>
<accession>T0YCK5</accession>
<comment type="caution">
    <text evidence="1">The sequence shown here is derived from an EMBL/GenBank/DDBJ whole genome shotgun (WGS) entry which is preliminary data.</text>
</comment>
<evidence type="ECO:0000313" key="1">
    <source>
        <dbReference type="EMBL" id="EQD32996.1"/>
    </source>
</evidence>